<accession>A0A365XYS3</accession>
<sequence length="277" mass="31723">MNITDLTGTAQLANGLQMPYFGLGVFQTKEGQEVIDSVTYALDAGYRHIDTAAVYQNEEGVGLAIDNHKTDRKDIFITTKVWNADQGYDSTLKAFDTSLRKLKTDYLDLYLIHWPVKGKYKETWRALEQLYADGRVKAIGVSNFLQHHLEDLFHAAKVLPMVNQMEFHPYLVQQALLDFCRQHHIQYEAWSPLMQGKVFNVPLLKTLAEKYGVTITQLVLRWDLQKDVVTIPKSVQQQRIIANAEVFNFNISPEDMAAIDGLDRKERIGPDPDNFDF</sequence>
<dbReference type="InterPro" id="IPR018170">
    <property type="entry name" value="Aldo/ket_reductase_CS"/>
</dbReference>
<evidence type="ECO:0000256" key="6">
    <source>
        <dbReference type="PIRSR" id="PIRSR000097-3"/>
    </source>
</evidence>
<keyword evidence="3" id="KW-0560">Oxidoreductase</keyword>
<evidence type="ECO:0000256" key="3">
    <source>
        <dbReference type="ARBA" id="ARBA00023002"/>
    </source>
</evidence>
<name>A0A365XYS3_9BACT</name>
<dbReference type="PIRSF" id="PIRSF000097">
    <property type="entry name" value="AKR"/>
    <property type="match status" value="1"/>
</dbReference>
<dbReference type="InterPro" id="IPR036812">
    <property type="entry name" value="NAD(P)_OxRdtase_dom_sf"/>
</dbReference>
<feature type="site" description="Lowers pKa of active site Tyr" evidence="6">
    <location>
        <position position="80"/>
    </location>
</feature>
<dbReference type="EMBL" id="QFFJ01000001">
    <property type="protein sequence ID" value="RBL91502.1"/>
    <property type="molecule type" value="Genomic_DNA"/>
</dbReference>
<dbReference type="InterPro" id="IPR044500">
    <property type="entry name" value="AKR5G"/>
</dbReference>
<dbReference type="PROSITE" id="PS00063">
    <property type="entry name" value="ALDOKETO_REDUCTASE_3"/>
    <property type="match status" value="1"/>
</dbReference>
<evidence type="ECO:0000256" key="2">
    <source>
        <dbReference type="ARBA" id="ARBA00022857"/>
    </source>
</evidence>
<feature type="domain" description="NADP-dependent oxidoreductase" evidence="7">
    <location>
        <begin position="28"/>
        <end position="263"/>
    </location>
</feature>
<protein>
    <submittedName>
        <fullName evidence="8">Aldo/keto reductase</fullName>
    </submittedName>
</protein>
<evidence type="ECO:0000313" key="8">
    <source>
        <dbReference type="EMBL" id="RBL91502.1"/>
    </source>
</evidence>
<comment type="similarity">
    <text evidence="1">Belongs to the aldo/keto reductase family.</text>
</comment>
<evidence type="ECO:0000256" key="1">
    <source>
        <dbReference type="ARBA" id="ARBA00007905"/>
    </source>
</evidence>
<dbReference type="FunFam" id="3.20.20.100:FF:000015">
    <property type="entry name" value="Oxidoreductase, aldo/keto reductase family"/>
    <property type="match status" value="1"/>
</dbReference>
<evidence type="ECO:0000259" key="7">
    <source>
        <dbReference type="Pfam" id="PF00248"/>
    </source>
</evidence>
<dbReference type="OrthoDB" id="9804790at2"/>
<evidence type="ECO:0000256" key="4">
    <source>
        <dbReference type="PIRSR" id="PIRSR000097-1"/>
    </source>
</evidence>
<comment type="caution">
    <text evidence="8">The sequence shown here is derived from an EMBL/GenBank/DDBJ whole genome shotgun (WGS) entry which is preliminary data.</text>
</comment>
<evidence type="ECO:0000256" key="5">
    <source>
        <dbReference type="PIRSR" id="PIRSR000097-2"/>
    </source>
</evidence>
<feature type="active site" description="Proton donor" evidence="4">
    <location>
        <position position="55"/>
    </location>
</feature>
<dbReference type="PANTHER" id="PTHR43827:SF3">
    <property type="entry name" value="NADP-DEPENDENT OXIDOREDUCTASE DOMAIN-CONTAINING PROTEIN"/>
    <property type="match status" value="1"/>
</dbReference>
<dbReference type="InterPro" id="IPR023210">
    <property type="entry name" value="NADP_OxRdtase_dom"/>
</dbReference>
<dbReference type="PRINTS" id="PR00069">
    <property type="entry name" value="ALDKETRDTASE"/>
</dbReference>
<dbReference type="CDD" id="cd19157">
    <property type="entry name" value="AKR_AKR5G1-3"/>
    <property type="match status" value="1"/>
</dbReference>
<dbReference type="GO" id="GO:0016616">
    <property type="term" value="F:oxidoreductase activity, acting on the CH-OH group of donors, NAD or NADP as acceptor"/>
    <property type="evidence" value="ECO:0007669"/>
    <property type="project" value="UniProtKB-ARBA"/>
</dbReference>
<gene>
    <name evidence="8" type="ORF">DF182_02500</name>
</gene>
<keyword evidence="9" id="KW-1185">Reference proteome</keyword>
<proteinExistence type="inferred from homology"/>
<feature type="binding site" evidence="5">
    <location>
        <position position="113"/>
    </location>
    <ligand>
        <name>substrate</name>
    </ligand>
</feature>
<dbReference type="InterPro" id="IPR020471">
    <property type="entry name" value="AKR"/>
</dbReference>
<organism evidence="8 9">
    <name type="scientific">Chitinophaga flava</name>
    <dbReference type="NCBI Taxonomy" id="2259036"/>
    <lineage>
        <taxon>Bacteria</taxon>
        <taxon>Pseudomonadati</taxon>
        <taxon>Bacteroidota</taxon>
        <taxon>Chitinophagia</taxon>
        <taxon>Chitinophagales</taxon>
        <taxon>Chitinophagaceae</taxon>
        <taxon>Chitinophaga</taxon>
    </lineage>
</organism>
<keyword evidence="2" id="KW-0521">NADP</keyword>
<reference evidence="8 9" key="1">
    <citation type="submission" date="2018-05" db="EMBL/GenBank/DDBJ databases">
        <title>Chitinophaga sp. K3CV102501T nov., isolated from isolated from a monsoon evergreen broad-leaved forest soil.</title>
        <authorList>
            <person name="Lv Y."/>
        </authorList>
    </citation>
    <scope>NUCLEOTIDE SEQUENCE [LARGE SCALE GENOMIC DNA]</scope>
    <source>
        <strain evidence="8 9">GDMCC 1.1325</strain>
    </source>
</reference>
<dbReference type="PANTHER" id="PTHR43827">
    <property type="entry name" value="2,5-DIKETO-D-GLUCONIC ACID REDUCTASE"/>
    <property type="match status" value="1"/>
</dbReference>
<dbReference type="Gene3D" id="3.20.20.100">
    <property type="entry name" value="NADP-dependent oxidoreductase domain"/>
    <property type="match status" value="1"/>
</dbReference>
<dbReference type="Pfam" id="PF00248">
    <property type="entry name" value="Aldo_ket_red"/>
    <property type="match status" value="1"/>
</dbReference>
<dbReference type="AlphaFoldDB" id="A0A365XYS3"/>
<dbReference type="SUPFAM" id="SSF51430">
    <property type="entry name" value="NAD(P)-linked oxidoreductase"/>
    <property type="match status" value="1"/>
</dbReference>
<dbReference type="Proteomes" id="UP000253410">
    <property type="component" value="Unassembled WGS sequence"/>
</dbReference>
<evidence type="ECO:0000313" key="9">
    <source>
        <dbReference type="Proteomes" id="UP000253410"/>
    </source>
</evidence>
<dbReference type="PROSITE" id="PS00062">
    <property type="entry name" value="ALDOKETO_REDUCTASE_2"/>
    <property type="match status" value="1"/>
</dbReference>
<dbReference type="PROSITE" id="PS00798">
    <property type="entry name" value="ALDOKETO_REDUCTASE_1"/>
    <property type="match status" value="1"/>
</dbReference>
<dbReference type="RefSeq" id="WP_113614100.1">
    <property type="nucleotide sequence ID" value="NZ_QFFJ01000001.1"/>
</dbReference>